<evidence type="ECO:0000256" key="1">
    <source>
        <dbReference type="SAM" id="Coils"/>
    </source>
</evidence>
<organism evidence="4">
    <name type="scientific">Candidatus Kentrum sp. LFY</name>
    <dbReference type="NCBI Taxonomy" id="2126342"/>
    <lineage>
        <taxon>Bacteria</taxon>
        <taxon>Pseudomonadati</taxon>
        <taxon>Pseudomonadota</taxon>
        <taxon>Gammaproteobacteria</taxon>
        <taxon>Candidatus Kentrum</taxon>
    </lineage>
</organism>
<feature type="region of interest" description="Disordered" evidence="2">
    <location>
        <begin position="363"/>
        <end position="429"/>
    </location>
</feature>
<dbReference type="AlphaFoldDB" id="A0A450WSL0"/>
<dbReference type="EMBL" id="CAADFN010000065">
    <property type="protein sequence ID" value="VFK19978.1"/>
    <property type="molecule type" value="Genomic_DNA"/>
</dbReference>
<feature type="compositionally biased region" description="Basic and acidic residues" evidence="2">
    <location>
        <begin position="413"/>
        <end position="429"/>
    </location>
</feature>
<accession>A0A450WSL0</accession>
<keyword evidence="3" id="KW-0472">Membrane</keyword>
<feature type="transmembrane region" description="Helical" evidence="3">
    <location>
        <begin position="208"/>
        <end position="231"/>
    </location>
</feature>
<feature type="coiled-coil region" evidence="1">
    <location>
        <begin position="279"/>
        <end position="306"/>
    </location>
</feature>
<keyword evidence="3" id="KW-0812">Transmembrane</keyword>
<proteinExistence type="predicted"/>
<gene>
    <name evidence="4" type="ORF">BECKLFY1418C_GA0070996_106525</name>
</gene>
<dbReference type="Gene3D" id="1.20.1270.70">
    <property type="entry name" value="Designed single chain three-helix bundle"/>
    <property type="match status" value="1"/>
</dbReference>
<protein>
    <submittedName>
        <fullName evidence="4">Uncharacterized protein</fullName>
    </submittedName>
</protein>
<keyword evidence="3" id="KW-1133">Transmembrane helix</keyword>
<keyword evidence="1" id="KW-0175">Coiled coil</keyword>
<evidence type="ECO:0000256" key="3">
    <source>
        <dbReference type="SAM" id="Phobius"/>
    </source>
</evidence>
<evidence type="ECO:0000256" key="2">
    <source>
        <dbReference type="SAM" id="MobiDB-lite"/>
    </source>
</evidence>
<name>A0A450WSL0_9GAMM</name>
<evidence type="ECO:0000313" key="4">
    <source>
        <dbReference type="EMBL" id="VFK19978.1"/>
    </source>
</evidence>
<reference evidence="4" key="1">
    <citation type="submission" date="2019-02" db="EMBL/GenBank/DDBJ databases">
        <authorList>
            <person name="Gruber-Vodicka R. H."/>
            <person name="Seah K. B. B."/>
        </authorList>
    </citation>
    <scope>NUCLEOTIDE SEQUENCE</scope>
    <source>
        <strain evidence="4">BECK_BY7</strain>
    </source>
</reference>
<sequence>MISMREKARTETGMITFDTSDAHSPWTNLGEVLGQVSQAPSASFNAAFLRVCKIRDELMAFAEEPNAPLDDRIVAARRFDPHQYTEIFPFDPKQWREKNCDRYEEYRGRLDDWIKAEEAGPERGPAAELELFAEHLDLLALHYQLGKEVISRQKLIDKVFGSYTRLRRAANRLPKVVGWSRRLTNTLNETVVHYQDATRSYEKARTEFRWYAAIILLVVLGVILALGLMQWQGIALTQEALRTEIRQGIADTREDAKRAVTKAENVASRFAALRQRFDEVEQGQRIATMENQLAEVKQEITRLAKAVEKYPEAIRKFGEQVVVLEQRVEGLEGTVGKQVAIKESLPSAPISPAVVLSSPISGEVTSPRPTVMPTTPVIPYEPEPVQPRLESESSPSILDRLAAMETKQQQSDARQDARQRQSDARQEKLEEALRWTEQGFARIKESATDLRDALRGQHNAR</sequence>